<organism evidence="2 3">
    <name type="scientific">Endozoicomonas gorgoniicola</name>
    <dbReference type="NCBI Taxonomy" id="1234144"/>
    <lineage>
        <taxon>Bacteria</taxon>
        <taxon>Pseudomonadati</taxon>
        <taxon>Pseudomonadota</taxon>
        <taxon>Gammaproteobacteria</taxon>
        <taxon>Oceanospirillales</taxon>
        <taxon>Endozoicomonadaceae</taxon>
        <taxon>Endozoicomonas</taxon>
    </lineage>
</organism>
<evidence type="ECO:0000256" key="1">
    <source>
        <dbReference type="SAM" id="SignalP"/>
    </source>
</evidence>
<name>A0ABT3MZC4_9GAMM</name>
<protein>
    <submittedName>
        <fullName evidence="2">Uncharacterized protein</fullName>
    </submittedName>
</protein>
<gene>
    <name evidence="2" type="ORF">NX722_19305</name>
</gene>
<evidence type="ECO:0000313" key="3">
    <source>
        <dbReference type="Proteomes" id="UP001209854"/>
    </source>
</evidence>
<feature type="chain" id="PRO_5045524996" evidence="1">
    <location>
        <begin position="22"/>
        <end position="104"/>
    </location>
</feature>
<evidence type="ECO:0000313" key="2">
    <source>
        <dbReference type="EMBL" id="MCW7554724.1"/>
    </source>
</evidence>
<dbReference type="EMBL" id="JAPFCC010000001">
    <property type="protein sequence ID" value="MCW7554724.1"/>
    <property type="molecule type" value="Genomic_DNA"/>
</dbReference>
<dbReference type="Proteomes" id="UP001209854">
    <property type="component" value="Unassembled WGS sequence"/>
</dbReference>
<keyword evidence="1" id="KW-0732">Signal</keyword>
<comment type="caution">
    <text evidence="2">The sequence shown here is derived from an EMBL/GenBank/DDBJ whole genome shotgun (WGS) entry which is preliminary data.</text>
</comment>
<accession>A0ABT3MZC4</accession>
<keyword evidence="3" id="KW-1185">Reference proteome</keyword>
<sequence length="104" mass="10885">MIKKFALSAFIAASLPGIALAHTPLFSCYDFGDNTVLCEGGFSDGSSAKGTEILIIDGSGKELTKSKLNADSEIEFEKPSGEYKVLFNGGPGHSIEINGKDIVG</sequence>
<feature type="signal peptide" evidence="1">
    <location>
        <begin position="1"/>
        <end position="21"/>
    </location>
</feature>
<proteinExistence type="predicted"/>
<reference evidence="2 3" key="1">
    <citation type="submission" date="2022-10" db="EMBL/GenBank/DDBJ databases">
        <title>High-quality genome sequences of two octocoral-associated bacteria, Endozoicomonas euniceicola EF212 and Endozoicomonas gorgoniicola PS125.</title>
        <authorList>
            <person name="Chiou Y.-J."/>
            <person name="Chen Y.-H."/>
        </authorList>
    </citation>
    <scope>NUCLEOTIDE SEQUENCE [LARGE SCALE GENOMIC DNA]</scope>
    <source>
        <strain evidence="2 3">PS125</strain>
    </source>
</reference>
<dbReference type="RefSeq" id="WP_262564488.1">
    <property type="nucleotide sequence ID" value="NZ_JAPFCC010000001.1"/>
</dbReference>